<feature type="transmembrane region" description="Helical" evidence="5">
    <location>
        <begin position="124"/>
        <end position="145"/>
    </location>
</feature>
<feature type="domain" description="Amino acid transporter transmembrane" evidence="6">
    <location>
        <begin position="6"/>
        <end position="176"/>
    </location>
</feature>
<evidence type="ECO:0000256" key="1">
    <source>
        <dbReference type="ARBA" id="ARBA00004141"/>
    </source>
</evidence>
<feature type="transmembrane region" description="Helical" evidence="5">
    <location>
        <begin position="393"/>
        <end position="414"/>
    </location>
</feature>
<evidence type="ECO:0000256" key="2">
    <source>
        <dbReference type="ARBA" id="ARBA00022692"/>
    </source>
</evidence>
<reference evidence="7 8" key="1">
    <citation type="submission" date="2021-04" db="EMBL/GenBank/DDBJ databases">
        <authorList>
            <person name="Bliznina A."/>
        </authorList>
    </citation>
    <scope>NUCLEOTIDE SEQUENCE [LARGE SCALE GENOMIC DNA]</scope>
</reference>
<evidence type="ECO:0000313" key="8">
    <source>
        <dbReference type="Proteomes" id="UP001158576"/>
    </source>
</evidence>
<feature type="transmembrane region" description="Helical" evidence="5">
    <location>
        <begin position="347"/>
        <end position="367"/>
    </location>
</feature>
<comment type="subcellular location">
    <subcellularLocation>
        <location evidence="1">Membrane</location>
        <topology evidence="1">Multi-pass membrane protein</topology>
    </subcellularLocation>
</comment>
<feature type="domain" description="Amino acid transporter transmembrane" evidence="6">
    <location>
        <begin position="266"/>
        <end position="474"/>
    </location>
</feature>
<evidence type="ECO:0000259" key="6">
    <source>
        <dbReference type="Pfam" id="PF01490"/>
    </source>
</evidence>
<evidence type="ECO:0000313" key="7">
    <source>
        <dbReference type="EMBL" id="CAG5084637.1"/>
    </source>
</evidence>
<dbReference type="InterPro" id="IPR013057">
    <property type="entry name" value="AA_transpt_TM"/>
</dbReference>
<feature type="transmembrane region" description="Helical" evidence="5">
    <location>
        <begin position="36"/>
        <end position="58"/>
    </location>
</feature>
<protein>
    <submittedName>
        <fullName evidence="7">Oidioi.mRNA.OKI2018_I69.PAR.g10698.t1.cds</fullName>
    </submittedName>
</protein>
<evidence type="ECO:0000256" key="3">
    <source>
        <dbReference type="ARBA" id="ARBA00022989"/>
    </source>
</evidence>
<dbReference type="PANTHER" id="PTHR22950">
    <property type="entry name" value="AMINO ACID TRANSPORTER"/>
    <property type="match status" value="1"/>
</dbReference>
<feature type="transmembrane region" description="Helical" evidence="5">
    <location>
        <begin position="152"/>
        <end position="173"/>
    </location>
</feature>
<evidence type="ECO:0000256" key="5">
    <source>
        <dbReference type="SAM" id="Phobius"/>
    </source>
</evidence>
<feature type="transmembrane region" description="Helical" evidence="5">
    <location>
        <begin position="7"/>
        <end position="30"/>
    </location>
</feature>
<feature type="transmembrane region" description="Helical" evidence="5">
    <location>
        <begin position="456"/>
        <end position="477"/>
    </location>
</feature>
<dbReference type="PANTHER" id="PTHR22950:SF702">
    <property type="entry name" value="AMINO ACID TRANSPORTER PROTEIN"/>
    <property type="match status" value="1"/>
</dbReference>
<gene>
    <name evidence="7" type="ORF">OKIOD_LOCUS2256</name>
</gene>
<accession>A0ABN7RSR4</accession>
<sequence>MILYKTNFLLSIFNLMNAILGSGILGLAYAVKSLGILLYIIMLMGVAGMAFYAITLLLNMCQITGYRSYEQIAEAAYGARGKLVAVICISVHTLGAMVSFLFICKYELPPVVKMFLGIDPCVDTWYTNGDVLTAMVVLFIVGPLAAAKDISFLGYTSGFAMGCMIFCTVLIVLQSSGIPCPLEPSMPDGYWQFMFQKAEEECGADWGELTKESYLADKYDEDLLANFRSNENFVLQNESCSLADPIAEFYHEVPTQSCTSEWISLTLRSAYAIPTMVFAFQCHASVLPIYAELKQPSKKKMQYVSTISIGLVFIMYLLASLFGYLTFKNATGPELFVMYSGYMPDDRLILFGRLMVLICVIFSAPLLHYPCRKALIVGIWGPEYMPGGKDFKWLIWLGTMTFILTAVVLMVIFVPGIKVVFGLAGATVATMLVIIMPAGFYYKLGPEPKDSTTKRINYAVVIAGFIFVIFSVSLLVYDMIKPKHEEHACSIMLDSLKAGEAH</sequence>
<evidence type="ECO:0000256" key="4">
    <source>
        <dbReference type="ARBA" id="ARBA00023136"/>
    </source>
</evidence>
<feature type="transmembrane region" description="Helical" evidence="5">
    <location>
        <begin position="83"/>
        <end position="104"/>
    </location>
</feature>
<feature type="transmembrane region" description="Helical" evidence="5">
    <location>
        <begin position="420"/>
        <end position="444"/>
    </location>
</feature>
<dbReference type="Proteomes" id="UP001158576">
    <property type="component" value="Chromosome PAR"/>
</dbReference>
<keyword evidence="3 5" id="KW-1133">Transmembrane helix</keyword>
<dbReference type="Pfam" id="PF01490">
    <property type="entry name" value="Aa_trans"/>
    <property type="match status" value="2"/>
</dbReference>
<feature type="transmembrane region" description="Helical" evidence="5">
    <location>
        <begin position="271"/>
        <end position="291"/>
    </location>
</feature>
<proteinExistence type="predicted"/>
<keyword evidence="8" id="KW-1185">Reference proteome</keyword>
<feature type="transmembrane region" description="Helical" evidence="5">
    <location>
        <begin position="303"/>
        <end position="327"/>
    </location>
</feature>
<dbReference type="EMBL" id="OU015568">
    <property type="protein sequence ID" value="CAG5084637.1"/>
    <property type="molecule type" value="Genomic_DNA"/>
</dbReference>
<name>A0ABN7RSR4_OIKDI</name>
<organism evidence="7 8">
    <name type="scientific">Oikopleura dioica</name>
    <name type="common">Tunicate</name>
    <dbReference type="NCBI Taxonomy" id="34765"/>
    <lineage>
        <taxon>Eukaryota</taxon>
        <taxon>Metazoa</taxon>
        <taxon>Chordata</taxon>
        <taxon>Tunicata</taxon>
        <taxon>Appendicularia</taxon>
        <taxon>Copelata</taxon>
        <taxon>Oikopleuridae</taxon>
        <taxon>Oikopleura</taxon>
    </lineage>
</organism>
<keyword evidence="4 5" id="KW-0472">Membrane</keyword>
<keyword evidence="2 5" id="KW-0812">Transmembrane</keyword>